<dbReference type="Pfam" id="PF00076">
    <property type="entry name" value="RRM_1"/>
    <property type="match status" value="1"/>
</dbReference>
<comment type="similarity">
    <text evidence="3">Belongs to the RRM RBM34 family.</text>
</comment>
<accession>A0A9P8IC78</accession>
<evidence type="ECO:0000256" key="4">
    <source>
        <dbReference type="ARBA" id="ARBA00015520"/>
    </source>
</evidence>
<dbReference type="Proteomes" id="UP000698800">
    <property type="component" value="Unassembled WGS sequence"/>
</dbReference>
<evidence type="ECO:0000256" key="5">
    <source>
        <dbReference type="ARBA" id="ARBA00022884"/>
    </source>
</evidence>
<feature type="region of interest" description="Disordered" evidence="8">
    <location>
        <begin position="1"/>
        <end position="24"/>
    </location>
</feature>
<dbReference type="GO" id="GO:0019843">
    <property type="term" value="F:rRNA binding"/>
    <property type="evidence" value="ECO:0007669"/>
    <property type="project" value="TreeGrafter"/>
</dbReference>
<feature type="region of interest" description="Disordered" evidence="8">
    <location>
        <begin position="539"/>
        <end position="577"/>
    </location>
</feature>
<dbReference type="InterPro" id="IPR000504">
    <property type="entry name" value="RRM_dom"/>
</dbReference>
<dbReference type="AlphaFoldDB" id="A0A9P8IC78"/>
<keyword evidence="11" id="KW-1185">Reference proteome</keyword>
<feature type="region of interest" description="Disordered" evidence="8">
    <location>
        <begin position="46"/>
        <end position="206"/>
    </location>
</feature>
<evidence type="ECO:0000313" key="11">
    <source>
        <dbReference type="Proteomes" id="UP000698800"/>
    </source>
</evidence>
<evidence type="ECO:0000313" key="10">
    <source>
        <dbReference type="EMBL" id="KAH0545065.1"/>
    </source>
</evidence>
<evidence type="ECO:0000259" key="9">
    <source>
        <dbReference type="PROSITE" id="PS50102"/>
    </source>
</evidence>
<evidence type="ECO:0000256" key="3">
    <source>
        <dbReference type="ARBA" id="ARBA00007077"/>
    </source>
</evidence>
<dbReference type="PANTHER" id="PTHR23236:SF25">
    <property type="entry name" value="RNA-BINDING PROTEIN 34"/>
    <property type="match status" value="1"/>
</dbReference>
<dbReference type="PANTHER" id="PTHR23236">
    <property type="entry name" value="EUKARYOTIC TRANSLATION INITIATION FACTOR 4B/4H"/>
    <property type="match status" value="1"/>
</dbReference>
<keyword evidence="6" id="KW-0539">Nucleus</keyword>
<comment type="subcellular location">
    <subcellularLocation>
        <location evidence="2">Nucleus</location>
        <location evidence="2">Nucleolus</location>
    </subcellularLocation>
</comment>
<feature type="compositionally biased region" description="Acidic residues" evidence="8">
    <location>
        <begin position="76"/>
        <end position="86"/>
    </location>
</feature>
<protein>
    <recommendedName>
        <fullName evidence="4">Nucleolar protein 12</fullName>
    </recommendedName>
</protein>
<feature type="compositionally biased region" description="Basic and acidic residues" evidence="8">
    <location>
        <begin position="143"/>
        <end position="170"/>
    </location>
</feature>
<dbReference type="InterPro" id="IPR012677">
    <property type="entry name" value="Nucleotide-bd_a/b_plait_sf"/>
</dbReference>
<evidence type="ECO:0000256" key="2">
    <source>
        <dbReference type="ARBA" id="ARBA00004604"/>
    </source>
</evidence>
<dbReference type="GO" id="GO:0000463">
    <property type="term" value="P:maturation of LSU-rRNA from tricistronic rRNA transcript (SSU-rRNA, 5.8S rRNA, LSU-rRNA)"/>
    <property type="evidence" value="ECO:0007669"/>
    <property type="project" value="TreeGrafter"/>
</dbReference>
<feature type="compositionally biased region" description="Basic residues" evidence="8">
    <location>
        <begin position="551"/>
        <end position="565"/>
    </location>
</feature>
<sequence length="577" mass="62663">MAKSKRRVVSPAHGAQLATPPAKQLPFVVDKATVDPTLADLFASSLGPVRVPPKSRYQAEIKPSKQAQEGLAYPTIDDEDSDEVDYESNQIDSGSGVDSGLSSDASTPGPILQENLAGKENRKRKRRHQQDEDLEDLYMQRLAMEEAKDEGAREAGRSDKRRRTIMDKANGEQNGSLSAEDDADSMEEAEASGGDEGIESEGSASVQGIPQHETLAAANEEADLEKSSRTVFLGNVSTLAITSKSDKKTLLAHLSSFLSSLPLDSSTSHRIETLRFRSTAFSTVSAPKKAAFVKKELMDATTKSTNAYVVYSTPLAAREAVKRLNGTIVLDRHLRVDGVAHPAKIDHKRCVFVGNLGFVDDDSLINAGEDSKKKKRPPADMEEGLWREFGKAGIVESVRVVRDPKTRVGKGFAYVQFTDPNAVETALLYNEKKFPPMLPRKLRVTRAKHINKTASASNSSKPLFPAASAFKSGNKIYNPKPNSQTRSLHGRASKLLGRAGAAKLRASVREAAKERRGSIGATIKTPEVVVFEGYRALSGAKPTGMRMPGGSRKKQRGKERTRRTARAAAWKANGGKK</sequence>
<evidence type="ECO:0000256" key="1">
    <source>
        <dbReference type="ARBA" id="ARBA00002475"/>
    </source>
</evidence>
<organism evidence="10 11">
    <name type="scientific">Glutinoglossum americanum</name>
    <dbReference type="NCBI Taxonomy" id="1670608"/>
    <lineage>
        <taxon>Eukaryota</taxon>
        <taxon>Fungi</taxon>
        <taxon>Dikarya</taxon>
        <taxon>Ascomycota</taxon>
        <taxon>Pezizomycotina</taxon>
        <taxon>Geoglossomycetes</taxon>
        <taxon>Geoglossales</taxon>
        <taxon>Geoglossaceae</taxon>
        <taxon>Glutinoglossum</taxon>
    </lineage>
</organism>
<comment type="caution">
    <text evidence="10">The sequence shown here is derived from an EMBL/GenBank/DDBJ whole genome shotgun (WGS) entry which is preliminary data.</text>
</comment>
<reference evidence="10" key="1">
    <citation type="submission" date="2021-03" db="EMBL/GenBank/DDBJ databases">
        <title>Comparative genomics and phylogenomic investigation of the class Geoglossomycetes provide insights into ecological specialization and systematics.</title>
        <authorList>
            <person name="Melie T."/>
            <person name="Pirro S."/>
            <person name="Miller A.N."/>
            <person name="Quandt A."/>
        </authorList>
    </citation>
    <scope>NUCLEOTIDE SEQUENCE</scope>
    <source>
        <strain evidence="10">GBOQ0MN5Z8</strain>
    </source>
</reference>
<keyword evidence="5 7" id="KW-0694">RNA-binding</keyword>
<feature type="compositionally biased region" description="Acidic residues" evidence="8">
    <location>
        <begin position="179"/>
        <end position="190"/>
    </location>
</feature>
<proteinExistence type="inferred from homology"/>
<comment type="function">
    <text evidence="1">Involved in pre-25S rRNA processing.</text>
</comment>
<dbReference type="EMBL" id="JAGHQL010000010">
    <property type="protein sequence ID" value="KAH0545065.1"/>
    <property type="molecule type" value="Genomic_DNA"/>
</dbReference>
<feature type="compositionally biased region" description="Low complexity" evidence="8">
    <location>
        <begin position="92"/>
        <end position="106"/>
    </location>
</feature>
<dbReference type="OrthoDB" id="442677at2759"/>
<dbReference type="SUPFAM" id="SSF54928">
    <property type="entry name" value="RNA-binding domain, RBD"/>
    <property type="match status" value="2"/>
</dbReference>
<evidence type="ECO:0000256" key="6">
    <source>
        <dbReference type="ARBA" id="ARBA00023242"/>
    </source>
</evidence>
<gene>
    <name evidence="10" type="ORF">FGG08_000836</name>
</gene>
<dbReference type="GO" id="GO:0005730">
    <property type="term" value="C:nucleolus"/>
    <property type="evidence" value="ECO:0007669"/>
    <property type="project" value="UniProtKB-SubCell"/>
</dbReference>
<dbReference type="SMART" id="SM00360">
    <property type="entry name" value="RRM"/>
    <property type="match status" value="2"/>
</dbReference>
<dbReference type="PROSITE" id="PS50102">
    <property type="entry name" value="RRM"/>
    <property type="match status" value="1"/>
</dbReference>
<dbReference type="Gene3D" id="3.30.70.330">
    <property type="match status" value="2"/>
</dbReference>
<feature type="domain" description="RRM" evidence="9">
    <location>
        <begin position="349"/>
        <end position="449"/>
    </location>
</feature>
<evidence type="ECO:0000256" key="7">
    <source>
        <dbReference type="PROSITE-ProRule" id="PRU00176"/>
    </source>
</evidence>
<name>A0A9P8IC78_9PEZI</name>
<dbReference type="InterPro" id="IPR035979">
    <property type="entry name" value="RBD_domain_sf"/>
</dbReference>
<evidence type="ECO:0000256" key="8">
    <source>
        <dbReference type="SAM" id="MobiDB-lite"/>
    </source>
</evidence>